<feature type="domain" description="EndoU" evidence="13">
    <location>
        <begin position="26"/>
        <end position="291"/>
    </location>
</feature>
<proteinExistence type="inferred from homology"/>
<dbReference type="GO" id="GO:0016829">
    <property type="term" value="F:lyase activity"/>
    <property type="evidence" value="ECO:0007669"/>
    <property type="project" value="UniProtKB-KW"/>
</dbReference>
<dbReference type="InterPro" id="IPR037227">
    <property type="entry name" value="EndoU-like"/>
</dbReference>
<sequence length="291" mass="32861">MVLIFFILASGLVNSAIGVGKVRHIADEDIKAFTEELLTKDQNNAGKLVTMNLQGKSPYGSTKDEAPNDLIKMDKSVLEIPTIKKILPLYDNYDADANHDEVVTPEERKEELAFLDAVLSTPSMQLTKKFLQDKLLVPKTDEAFKNFMKDMWFTVFSRGNKKKGSSAFEHIFLGEMKKGEVSGLHNWLFFQHQEKKKAINYIGWVKNMEFSGKRGGVLKVRYTWNNVNKPAGTMFYGTSPEFEMAIYTVCFVTRKNDKCNIVLSGKPLQVLTYAFDVDGKSVISSAYPNLV</sequence>
<keyword evidence="7 11" id="KW-0378">Hydrolase</keyword>
<evidence type="ECO:0000256" key="5">
    <source>
        <dbReference type="ARBA" id="ARBA00022723"/>
    </source>
</evidence>
<evidence type="ECO:0000313" key="14">
    <source>
        <dbReference type="EnsemblMetazoa" id="XP_014250564.1"/>
    </source>
</evidence>
<dbReference type="InterPro" id="IPR018998">
    <property type="entry name" value="EndoU_C"/>
</dbReference>
<comment type="cofactor">
    <cofactor evidence="1 11">
        <name>Mn(2+)</name>
        <dbReference type="ChEBI" id="CHEBI:29035"/>
    </cofactor>
</comment>
<dbReference type="CDD" id="cd21159">
    <property type="entry name" value="XendoU"/>
    <property type="match status" value="1"/>
</dbReference>
<accession>A0A8I6RVI3</accession>
<name>A0A8I6RVI3_CIMLE</name>
<evidence type="ECO:0000256" key="8">
    <source>
        <dbReference type="ARBA" id="ARBA00022884"/>
    </source>
</evidence>
<evidence type="ECO:0000256" key="6">
    <source>
        <dbReference type="ARBA" id="ARBA00022759"/>
    </source>
</evidence>
<keyword evidence="8 11" id="KW-0694">RNA-binding</keyword>
<evidence type="ECO:0000256" key="7">
    <source>
        <dbReference type="ARBA" id="ARBA00022801"/>
    </source>
</evidence>
<evidence type="ECO:0000256" key="2">
    <source>
        <dbReference type="ARBA" id="ARBA00010168"/>
    </source>
</evidence>
<comment type="subunit">
    <text evidence="3 11">Monomer.</text>
</comment>
<dbReference type="RefSeq" id="XP_014250564.1">
    <property type="nucleotide sequence ID" value="XM_014395078.2"/>
</dbReference>
<dbReference type="GeneID" id="106667239"/>
<evidence type="ECO:0000256" key="3">
    <source>
        <dbReference type="ARBA" id="ARBA00011245"/>
    </source>
</evidence>
<dbReference type="PROSITE" id="PS51959">
    <property type="entry name" value="ENDOU"/>
    <property type="match status" value="1"/>
</dbReference>
<evidence type="ECO:0000256" key="4">
    <source>
        <dbReference type="ARBA" id="ARBA00022722"/>
    </source>
</evidence>
<feature type="chain" id="PRO_5035277833" description="EndoU domain-containing protein" evidence="12">
    <location>
        <begin position="16"/>
        <end position="291"/>
    </location>
</feature>
<dbReference type="GO" id="GO:0046872">
    <property type="term" value="F:metal ion binding"/>
    <property type="evidence" value="ECO:0007669"/>
    <property type="project" value="UniProtKB-UniRule"/>
</dbReference>
<dbReference type="OrthoDB" id="430326at2759"/>
<keyword evidence="10" id="KW-0456">Lyase</keyword>
<evidence type="ECO:0000259" key="13">
    <source>
        <dbReference type="PROSITE" id="PS51959"/>
    </source>
</evidence>
<comment type="similarity">
    <text evidence="2 11">Belongs to the ENDOU family.</text>
</comment>
<dbReference type="GO" id="GO:0016787">
    <property type="term" value="F:hydrolase activity"/>
    <property type="evidence" value="ECO:0007669"/>
    <property type="project" value="UniProtKB-KW"/>
</dbReference>
<dbReference type="Proteomes" id="UP000494040">
    <property type="component" value="Unassembled WGS sequence"/>
</dbReference>
<keyword evidence="5 11" id="KW-0479">Metal-binding</keyword>
<evidence type="ECO:0000256" key="11">
    <source>
        <dbReference type="RuleBase" id="RU367085"/>
    </source>
</evidence>
<dbReference type="PANTHER" id="PTHR12439:SF42">
    <property type="entry name" value="ENDORIBONUCLEASE-RELATED"/>
    <property type="match status" value="1"/>
</dbReference>
<dbReference type="SUPFAM" id="SSF142877">
    <property type="entry name" value="EndoU-like"/>
    <property type="match status" value="1"/>
</dbReference>
<evidence type="ECO:0000256" key="1">
    <source>
        <dbReference type="ARBA" id="ARBA00001936"/>
    </source>
</evidence>
<organism evidence="14 15">
    <name type="scientific">Cimex lectularius</name>
    <name type="common">Bed bug</name>
    <name type="synonym">Acanthia lectularia</name>
    <dbReference type="NCBI Taxonomy" id="79782"/>
    <lineage>
        <taxon>Eukaryota</taxon>
        <taxon>Metazoa</taxon>
        <taxon>Ecdysozoa</taxon>
        <taxon>Arthropoda</taxon>
        <taxon>Hexapoda</taxon>
        <taxon>Insecta</taxon>
        <taxon>Pterygota</taxon>
        <taxon>Neoptera</taxon>
        <taxon>Paraneoptera</taxon>
        <taxon>Hemiptera</taxon>
        <taxon>Heteroptera</taxon>
        <taxon>Panheteroptera</taxon>
        <taxon>Cimicomorpha</taxon>
        <taxon>Cimicidae</taxon>
        <taxon>Cimex</taxon>
    </lineage>
</organism>
<evidence type="ECO:0000313" key="15">
    <source>
        <dbReference type="Proteomes" id="UP000494040"/>
    </source>
</evidence>
<dbReference type="OMA" id="NWLYFAD"/>
<reference evidence="14" key="1">
    <citation type="submission" date="2022-01" db="UniProtKB">
        <authorList>
            <consortium name="EnsemblMetazoa"/>
        </authorList>
    </citation>
    <scope>IDENTIFICATION</scope>
</reference>
<dbReference type="GO" id="GO:0003723">
    <property type="term" value="F:RNA binding"/>
    <property type="evidence" value="ECO:0007669"/>
    <property type="project" value="UniProtKB-UniRule"/>
</dbReference>
<dbReference type="EnsemblMetazoa" id="XM_014395078.2">
    <property type="protein sequence ID" value="XP_014250564.1"/>
    <property type="gene ID" value="LOC106667239"/>
</dbReference>
<protein>
    <recommendedName>
        <fullName evidence="13">EndoU domain-containing protein</fullName>
    </recommendedName>
</protein>
<dbReference type="GO" id="GO:0004521">
    <property type="term" value="F:RNA endonuclease activity"/>
    <property type="evidence" value="ECO:0007669"/>
    <property type="project" value="UniProtKB-UniRule"/>
</dbReference>
<evidence type="ECO:0000256" key="10">
    <source>
        <dbReference type="ARBA" id="ARBA00023239"/>
    </source>
</evidence>
<dbReference type="InterPro" id="IPR039787">
    <property type="entry name" value="ENDOU"/>
</dbReference>
<evidence type="ECO:0000256" key="12">
    <source>
        <dbReference type="SAM" id="SignalP"/>
    </source>
</evidence>
<dbReference type="Pfam" id="PF09412">
    <property type="entry name" value="XendoU"/>
    <property type="match status" value="1"/>
</dbReference>
<feature type="signal peptide" evidence="12">
    <location>
        <begin position="1"/>
        <end position="15"/>
    </location>
</feature>
<keyword evidence="9 11" id="KW-0464">Manganese</keyword>
<dbReference type="PANTHER" id="PTHR12439">
    <property type="entry name" value="PLACENTAL PROTEIN 11-RELATED"/>
    <property type="match status" value="1"/>
</dbReference>
<keyword evidence="4 11" id="KW-0540">Nuclease</keyword>
<dbReference type="AlphaFoldDB" id="A0A8I6RVI3"/>
<dbReference type="KEGG" id="clec:106667239"/>
<keyword evidence="6 11" id="KW-0255">Endonuclease</keyword>
<keyword evidence="12" id="KW-0732">Signal</keyword>
<evidence type="ECO:0000256" key="9">
    <source>
        <dbReference type="ARBA" id="ARBA00023211"/>
    </source>
</evidence>
<keyword evidence="15" id="KW-1185">Reference proteome</keyword>